<dbReference type="AlphaFoldDB" id="A0AA38GX94"/>
<evidence type="ECO:0000313" key="2">
    <source>
        <dbReference type="EMBL" id="KAH9329402.1"/>
    </source>
</evidence>
<keyword evidence="1" id="KW-0732">Signal</keyword>
<name>A0AA38GX94_TAXCH</name>
<evidence type="ECO:0000313" key="3">
    <source>
        <dbReference type="Proteomes" id="UP000824469"/>
    </source>
</evidence>
<sequence>MNSKHWIEVTVILLSLVLFKPDSGSGSHEADPAVDQGSRQLAYVTVVGKVFCDTCFQRKFTRKSYFVP</sequence>
<dbReference type="Proteomes" id="UP000824469">
    <property type="component" value="Unassembled WGS sequence"/>
</dbReference>
<gene>
    <name evidence="2" type="ORF">KI387_001510</name>
</gene>
<evidence type="ECO:0000256" key="1">
    <source>
        <dbReference type="SAM" id="SignalP"/>
    </source>
</evidence>
<feature type="non-terminal residue" evidence="2">
    <location>
        <position position="68"/>
    </location>
</feature>
<reference evidence="2 3" key="1">
    <citation type="journal article" date="2021" name="Nat. Plants">
        <title>The Taxus genome provides insights into paclitaxel biosynthesis.</title>
        <authorList>
            <person name="Xiong X."/>
            <person name="Gou J."/>
            <person name="Liao Q."/>
            <person name="Li Y."/>
            <person name="Zhou Q."/>
            <person name="Bi G."/>
            <person name="Li C."/>
            <person name="Du R."/>
            <person name="Wang X."/>
            <person name="Sun T."/>
            <person name="Guo L."/>
            <person name="Liang H."/>
            <person name="Lu P."/>
            <person name="Wu Y."/>
            <person name="Zhang Z."/>
            <person name="Ro D.K."/>
            <person name="Shang Y."/>
            <person name="Huang S."/>
            <person name="Yan J."/>
        </authorList>
    </citation>
    <scope>NUCLEOTIDE SEQUENCE [LARGE SCALE GENOMIC DNA]</scope>
    <source>
        <strain evidence="2">Ta-2019</strain>
    </source>
</reference>
<keyword evidence="3" id="KW-1185">Reference proteome</keyword>
<proteinExistence type="predicted"/>
<feature type="chain" id="PRO_5041343464" evidence="1">
    <location>
        <begin position="27"/>
        <end position="68"/>
    </location>
</feature>
<dbReference type="EMBL" id="JAHRHJ020000001">
    <property type="protein sequence ID" value="KAH9329402.1"/>
    <property type="molecule type" value="Genomic_DNA"/>
</dbReference>
<comment type="caution">
    <text evidence="2">The sequence shown here is derived from an EMBL/GenBank/DDBJ whole genome shotgun (WGS) entry which is preliminary data.</text>
</comment>
<organism evidence="2 3">
    <name type="scientific">Taxus chinensis</name>
    <name type="common">Chinese yew</name>
    <name type="synonym">Taxus wallichiana var. chinensis</name>
    <dbReference type="NCBI Taxonomy" id="29808"/>
    <lineage>
        <taxon>Eukaryota</taxon>
        <taxon>Viridiplantae</taxon>
        <taxon>Streptophyta</taxon>
        <taxon>Embryophyta</taxon>
        <taxon>Tracheophyta</taxon>
        <taxon>Spermatophyta</taxon>
        <taxon>Pinopsida</taxon>
        <taxon>Pinidae</taxon>
        <taxon>Conifers II</taxon>
        <taxon>Cupressales</taxon>
        <taxon>Taxaceae</taxon>
        <taxon>Taxus</taxon>
    </lineage>
</organism>
<protein>
    <submittedName>
        <fullName evidence="2">Uncharacterized protein</fullName>
    </submittedName>
</protein>
<feature type="signal peptide" evidence="1">
    <location>
        <begin position="1"/>
        <end position="26"/>
    </location>
</feature>
<accession>A0AA38GX94</accession>